<comment type="catalytic activity">
    <reaction evidence="12">
        <text>a beta-D-galactoside + CMP-N-acetyl-beta-neuraminate = an N-acetyl-alpha-neuraminyl-(2-&gt;6)-beta-D-galactosyl derivative + CMP + H(+)</text>
        <dbReference type="Rhea" id="RHEA:52104"/>
        <dbReference type="ChEBI" id="CHEBI:15378"/>
        <dbReference type="ChEBI" id="CHEBI:28034"/>
        <dbReference type="ChEBI" id="CHEBI:57812"/>
        <dbReference type="ChEBI" id="CHEBI:60377"/>
        <dbReference type="ChEBI" id="CHEBI:136398"/>
        <dbReference type="EC" id="2.4.3.1"/>
    </reaction>
</comment>
<dbReference type="AlphaFoldDB" id="K8F2U2"/>
<sequence>MRSRVAEHRPVAEDLESANSTFGPKRVDYEKNPPAKGKAMTRTKRRDKILFVVLLVLCFACYWNQPPLSAGILTPNESYLKQFKRDSDGRISNLSDVREFREKEVEKEKKMSPNAVRVKYSGGEDADDAKKTPASTSTKSHATTTRNSGKSHHHPQEQHHAHSFIPVKPHVGAWTKDAHLKAFEDFMVPSRVEVLVQSNKGGGEEEDEEDDEEKEKEEEIEREEEEGEEEEGGVAIAGDAGGGEKEEEEEHGGEEEERADGGEEKRVAAHAFCAPTGKSKAAAEDIKSQKLAFKDITDLKDLMDGIQVPKNGLWKAARAPQLMVHTLPYAEKAFGKDLAENLEADGCIPEMDFTRRGKTCAVVGNGGVNMRDQNQGYGIDGADIVIRFNDGPTSGFEKYVGRKTTFRLINNQWSRHVADKGPKGPWAESEALLLFGSGAKRSFRNVCKKSTSPILYMDPTLSLRARELYRRVYARLSGANLVNAEGRNAPPSGIEGLLLAFAVCDSVRVYGFHTDIPHHAVHTVPHVLTDFGENGRWNDDMFEV</sequence>
<evidence type="ECO:0000256" key="7">
    <source>
        <dbReference type="ARBA" id="ARBA00022989"/>
    </source>
</evidence>
<name>K8F2U2_9CHLO</name>
<comment type="similarity">
    <text evidence="2">Belongs to the glycosyltransferase 29 family.</text>
</comment>
<dbReference type="Proteomes" id="UP000198341">
    <property type="component" value="Chromosome 12"/>
</dbReference>
<feature type="region of interest" description="Disordered" evidence="14">
    <location>
        <begin position="198"/>
        <end position="264"/>
    </location>
</feature>
<dbReference type="OrthoDB" id="10264956at2759"/>
<keyword evidence="11" id="KW-0325">Glycoprotein</keyword>
<evidence type="ECO:0000256" key="2">
    <source>
        <dbReference type="ARBA" id="ARBA00006003"/>
    </source>
</evidence>
<dbReference type="GeneID" id="19012665"/>
<gene>
    <name evidence="16" type="ordered locus">Bathy12g00960</name>
</gene>
<dbReference type="Pfam" id="PF00777">
    <property type="entry name" value="Glyco_transf_29"/>
    <property type="match status" value="1"/>
</dbReference>
<evidence type="ECO:0000256" key="10">
    <source>
        <dbReference type="ARBA" id="ARBA00023157"/>
    </source>
</evidence>
<dbReference type="KEGG" id="bpg:Bathy12g00960"/>
<keyword evidence="4" id="KW-0808">Transferase</keyword>
<keyword evidence="8" id="KW-0333">Golgi apparatus</keyword>
<dbReference type="EC" id="2.4.3.1" evidence="13"/>
<organism evidence="16 17">
    <name type="scientific">Bathycoccus prasinos</name>
    <dbReference type="NCBI Taxonomy" id="41875"/>
    <lineage>
        <taxon>Eukaryota</taxon>
        <taxon>Viridiplantae</taxon>
        <taxon>Chlorophyta</taxon>
        <taxon>Mamiellophyceae</taxon>
        <taxon>Mamiellales</taxon>
        <taxon>Bathycoccaceae</taxon>
        <taxon>Bathycoccus</taxon>
    </lineage>
</organism>
<keyword evidence="6" id="KW-0735">Signal-anchor</keyword>
<evidence type="ECO:0000313" key="17">
    <source>
        <dbReference type="Proteomes" id="UP000198341"/>
    </source>
</evidence>
<feature type="compositionally biased region" description="Acidic residues" evidence="14">
    <location>
        <begin position="204"/>
        <end position="232"/>
    </location>
</feature>
<reference evidence="16 17" key="1">
    <citation type="submission" date="2011-10" db="EMBL/GenBank/DDBJ databases">
        <authorList>
            <person name="Genoscope - CEA"/>
        </authorList>
    </citation>
    <scope>NUCLEOTIDE SEQUENCE [LARGE SCALE GENOMIC DNA]</scope>
    <source>
        <strain evidence="16 17">RCC 1105</strain>
    </source>
</reference>
<dbReference type="GO" id="GO:0032580">
    <property type="term" value="C:Golgi cisterna membrane"/>
    <property type="evidence" value="ECO:0007669"/>
    <property type="project" value="UniProtKB-SubCell"/>
</dbReference>
<evidence type="ECO:0000256" key="5">
    <source>
        <dbReference type="ARBA" id="ARBA00022692"/>
    </source>
</evidence>
<evidence type="ECO:0000256" key="3">
    <source>
        <dbReference type="ARBA" id="ARBA00022676"/>
    </source>
</evidence>
<protein>
    <recommendedName>
        <fullName evidence="13">beta-galactoside alpha-(2,6)-sialyltransferase</fullName>
        <ecNumber evidence="13">2.4.3.1</ecNumber>
    </recommendedName>
</protein>
<keyword evidence="17" id="KW-1185">Reference proteome</keyword>
<evidence type="ECO:0000256" key="15">
    <source>
        <dbReference type="SAM" id="Phobius"/>
    </source>
</evidence>
<feature type="region of interest" description="Disordered" evidence="14">
    <location>
        <begin position="1"/>
        <end position="40"/>
    </location>
</feature>
<evidence type="ECO:0000256" key="12">
    <source>
        <dbReference type="ARBA" id="ARBA00034249"/>
    </source>
</evidence>
<dbReference type="GO" id="GO:0003835">
    <property type="term" value="F:beta-galactoside alpha-2,6-sialyltransferase activity"/>
    <property type="evidence" value="ECO:0007669"/>
    <property type="project" value="UniProtKB-EC"/>
</dbReference>
<dbReference type="PANTHER" id="PTHR46059:SF1">
    <property type="entry name" value="BETA-GALACTOSIDE ALPHA-2,6-SIALYLTRANSFERASE"/>
    <property type="match status" value="1"/>
</dbReference>
<dbReference type="eggNOG" id="KOG2692">
    <property type="taxonomic scope" value="Eukaryota"/>
</dbReference>
<feature type="compositionally biased region" description="Low complexity" evidence="14">
    <location>
        <begin position="132"/>
        <end position="145"/>
    </location>
</feature>
<dbReference type="RefSeq" id="XP_007510040.1">
    <property type="nucleotide sequence ID" value="XM_007509978.1"/>
</dbReference>
<proteinExistence type="inferred from homology"/>
<accession>K8F2U2</accession>
<evidence type="ECO:0000256" key="13">
    <source>
        <dbReference type="ARBA" id="ARBA00034329"/>
    </source>
</evidence>
<keyword evidence="3" id="KW-0328">Glycosyltransferase</keyword>
<evidence type="ECO:0000256" key="6">
    <source>
        <dbReference type="ARBA" id="ARBA00022968"/>
    </source>
</evidence>
<evidence type="ECO:0000313" key="16">
    <source>
        <dbReference type="EMBL" id="CCO19155.1"/>
    </source>
</evidence>
<keyword evidence="9 15" id="KW-0472">Membrane</keyword>
<evidence type="ECO:0000256" key="11">
    <source>
        <dbReference type="ARBA" id="ARBA00023180"/>
    </source>
</evidence>
<dbReference type="Gene3D" id="3.90.1480.20">
    <property type="entry name" value="Glycosyl transferase family 29"/>
    <property type="match status" value="1"/>
</dbReference>
<dbReference type="CDD" id="cd19952">
    <property type="entry name" value="GT29"/>
    <property type="match status" value="1"/>
</dbReference>
<evidence type="ECO:0000256" key="4">
    <source>
        <dbReference type="ARBA" id="ARBA00022679"/>
    </source>
</evidence>
<dbReference type="InterPro" id="IPR001675">
    <property type="entry name" value="Glyco_trans_29"/>
</dbReference>
<evidence type="ECO:0000256" key="8">
    <source>
        <dbReference type="ARBA" id="ARBA00023034"/>
    </source>
</evidence>
<dbReference type="EMBL" id="FO082267">
    <property type="protein sequence ID" value="CCO19155.1"/>
    <property type="molecule type" value="Genomic_DNA"/>
</dbReference>
<keyword evidence="10" id="KW-1015">Disulfide bond</keyword>
<feature type="transmembrane region" description="Helical" evidence="15">
    <location>
        <begin position="49"/>
        <end position="65"/>
    </location>
</feature>
<comment type="subcellular location">
    <subcellularLocation>
        <location evidence="1">Golgi apparatus</location>
        <location evidence="1">Golgi stack membrane</location>
        <topology evidence="1">Single-pass type II membrane protein</topology>
    </subcellularLocation>
</comment>
<dbReference type="PANTHER" id="PTHR46059">
    <property type="entry name" value="BETA-GALACTOSIDE ALPHA-2,6-SIALYLTRANSFERASE"/>
    <property type="match status" value="1"/>
</dbReference>
<feature type="region of interest" description="Disordered" evidence="14">
    <location>
        <begin position="105"/>
        <end position="161"/>
    </location>
</feature>
<feature type="compositionally biased region" description="Acidic residues" evidence="14">
    <location>
        <begin position="245"/>
        <end position="258"/>
    </location>
</feature>
<dbReference type="InterPro" id="IPR038578">
    <property type="entry name" value="GT29-like_sf"/>
</dbReference>
<feature type="compositionally biased region" description="Basic and acidic residues" evidence="14">
    <location>
        <begin position="1"/>
        <end position="12"/>
    </location>
</feature>
<evidence type="ECO:0000256" key="1">
    <source>
        <dbReference type="ARBA" id="ARBA00004447"/>
    </source>
</evidence>
<evidence type="ECO:0000256" key="9">
    <source>
        <dbReference type="ARBA" id="ARBA00023136"/>
    </source>
</evidence>
<keyword evidence="5 15" id="KW-0812">Transmembrane</keyword>
<evidence type="ECO:0000256" key="14">
    <source>
        <dbReference type="SAM" id="MobiDB-lite"/>
    </source>
</evidence>
<keyword evidence="7 15" id="KW-1133">Transmembrane helix</keyword>